<evidence type="ECO:0000256" key="2">
    <source>
        <dbReference type="ARBA" id="ARBA00023180"/>
    </source>
</evidence>
<dbReference type="Proteomes" id="UP001162131">
    <property type="component" value="Unassembled WGS sequence"/>
</dbReference>
<dbReference type="EMBL" id="CAJZBQ010000021">
    <property type="protein sequence ID" value="CAG9318668.1"/>
    <property type="molecule type" value="Genomic_DNA"/>
</dbReference>
<dbReference type="PANTHER" id="PTHR10340">
    <property type="entry name" value="SPHINGOMYELIN PHOSPHODIESTERASE"/>
    <property type="match status" value="1"/>
</dbReference>
<keyword evidence="6" id="KW-1185">Reference proteome</keyword>
<dbReference type="GO" id="GO:0005615">
    <property type="term" value="C:extracellular space"/>
    <property type="evidence" value="ECO:0007669"/>
    <property type="project" value="TreeGrafter"/>
</dbReference>
<sequence>MKELILTLIVSICSAQYLNFFVVTDIHYDIAYQQNYSYPYLCHSVGIDGEKLNPVPTNDTAPLGRYFCDSPMTLAALAFQQMKAVNPNPDFILLLGDSVAHFTSTLLNQQGVYDKEADKNLVLSTFTKVTQLFTKYFPNTQLLPVIGNNDGFSDYQIPEGVEGTNYLKFLYNLWSPLIGFMTDTFMKGGYYASITKGGLNFICLNSNYFSTHIKLPLIEADEQLEWLRSQLQANRAKSIIIMHISPGVSMYGKGDPDWDNDYVTKFLSIVTAFQSKISYIFAGHYHFGFFQLVPGTQLSIIVHPSVSPFFGNNPGFRYYTLNGNTQDYIDYTYDLNQTGWYTHSFSQMYNLDTLNFTSVYSMLSKNFTMLNQFLARSYGLDVEPGIANEYVWNLALGLNYTTQQSLGRSVMLCSMQYLAFSDFQKCIGNVRGLLRGRNH</sequence>
<proteinExistence type="predicted"/>
<name>A0AAU9IY99_9CILI</name>
<evidence type="ECO:0000256" key="3">
    <source>
        <dbReference type="SAM" id="SignalP"/>
    </source>
</evidence>
<feature type="domain" description="Calcineurin-like phosphoesterase" evidence="4">
    <location>
        <begin position="20"/>
        <end position="286"/>
    </location>
</feature>
<dbReference type="SUPFAM" id="SSF56300">
    <property type="entry name" value="Metallo-dependent phosphatases"/>
    <property type="match status" value="1"/>
</dbReference>
<feature type="chain" id="PRO_5043717613" description="Calcineurin-like phosphoesterase domain-containing protein" evidence="3">
    <location>
        <begin position="16"/>
        <end position="439"/>
    </location>
</feature>
<dbReference type="PANTHER" id="PTHR10340:SF57">
    <property type="entry name" value="METALLOPHOS DOMAIN-CONTAINING PROTEIN"/>
    <property type="match status" value="1"/>
</dbReference>
<reference evidence="5" key="1">
    <citation type="submission" date="2021-09" db="EMBL/GenBank/DDBJ databases">
        <authorList>
            <consortium name="AG Swart"/>
            <person name="Singh M."/>
            <person name="Singh A."/>
            <person name="Seah K."/>
            <person name="Emmerich C."/>
        </authorList>
    </citation>
    <scope>NUCLEOTIDE SEQUENCE</scope>
    <source>
        <strain evidence="5">ATCC30299</strain>
    </source>
</reference>
<evidence type="ECO:0000313" key="6">
    <source>
        <dbReference type="Proteomes" id="UP001162131"/>
    </source>
</evidence>
<keyword evidence="2" id="KW-0325">Glycoprotein</keyword>
<dbReference type="InterPro" id="IPR004843">
    <property type="entry name" value="Calcineurin-like_PHP"/>
</dbReference>
<dbReference type="AlphaFoldDB" id="A0AAU9IY99"/>
<keyword evidence="3" id="KW-0732">Signal</keyword>
<feature type="signal peptide" evidence="3">
    <location>
        <begin position="1"/>
        <end position="15"/>
    </location>
</feature>
<dbReference type="Pfam" id="PF00149">
    <property type="entry name" value="Metallophos"/>
    <property type="match status" value="1"/>
</dbReference>
<organism evidence="5 6">
    <name type="scientific">Blepharisma stoltei</name>
    <dbReference type="NCBI Taxonomy" id="1481888"/>
    <lineage>
        <taxon>Eukaryota</taxon>
        <taxon>Sar</taxon>
        <taxon>Alveolata</taxon>
        <taxon>Ciliophora</taxon>
        <taxon>Postciliodesmatophora</taxon>
        <taxon>Heterotrichea</taxon>
        <taxon>Heterotrichida</taxon>
        <taxon>Blepharismidae</taxon>
        <taxon>Blepharisma</taxon>
    </lineage>
</organism>
<evidence type="ECO:0000256" key="1">
    <source>
        <dbReference type="ARBA" id="ARBA00022801"/>
    </source>
</evidence>
<protein>
    <recommendedName>
        <fullName evidence="4">Calcineurin-like phosphoesterase domain-containing protein</fullName>
    </recommendedName>
</protein>
<comment type="caution">
    <text evidence="5">The sequence shown here is derived from an EMBL/GenBank/DDBJ whole genome shotgun (WGS) entry which is preliminary data.</text>
</comment>
<accession>A0AAU9IY99</accession>
<dbReference type="Gene3D" id="3.60.21.10">
    <property type="match status" value="1"/>
</dbReference>
<keyword evidence="1" id="KW-0378">Hydrolase</keyword>
<gene>
    <name evidence="5" type="ORF">BSTOLATCC_MIC22038</name>
</gene>
<dbReference type="InterPro" id="IPR029052">
    <property type="entry name" value="Metallo-depent_PP-like"/>
</dbReference>
<evidence type="ECO:0000259" key="4">
    <source>
        <dbReference type="Pfam" id="PF00149"/>
    </source>
</evidence>
<evidence type="ECO:0000313" key="5">
    <source>
        <dbReference type="EMBL" id="CAG9318668.1"/>
    </source>
</evidence>
<dbReference type="GO" id="GO:0008081">
    <property type="term" value="F:phosphoric diester hydrolase activity"/>
    <property type="evidence" value="ECO:0007669"/>
    <property type="project" value="TreeGrafter"/>
</dbReference>